<evidence type="ECO:0000313" key="2">
    <source>
        <dbReference type="EMBL" id="KAG0551971.1"/>
    </source>
</evidence>
<dbReference type="OrthoDB" id="778084at2759"/>
<dbReference type="AlphaFoldDB" id="A0A921S5E2"/>
<dbReference type="EMBL" id="CM027680">
    <property type="protein sequence ID" value="KAG0551971.1"/>
    <property type="molecule type" value="Genomic_DNA"/>
</dbReference>
<name>A0A921S5E2_SORBI</name>
<gene>
    <name evidence="2" type="ORF">BDA96_01G469000</name>
</gene>
<feature type="compositionally biased region" description="Basic and acidic residues" evidence="1">
    <location>
        <begin position="67"/>
        <end position="99"/>
    </location>
</feature>
<reference evidence="2" key="1">
    <citation type="journal article" date="2019" name="BMC Genomics">
        <title>A new reference genome for Sorghum bicolor reveals high levels of sequence similarity between sweet and grain genotypes: implications for the genetics of sugar metabolism.</title>
        <authorList>
            <person name="Cooper E.A."/>
            <person name="Brenton Z.W."/>
            <person name="Flinn B.S."/>
            <person name="Jenkins J."/>
            <person name="Shu S."/>
            <person name="Flowers D."/>
            <person name="Luo F."/>
            <person name="Wang Y."/>
            <person name="Xia P."/>
            <person name="Barry K."/>
            <person name="Daum C."/>
            <person name="Lipzen A."/>
            <person name="Yoshinaga Y."/>
            <person name="Schmutz J."/>
            <person name="Saski C."/>
            <person name="Vermerris W."/>
            <person name="Kresovich S."/>
        </authorList>
    </citation>
    <scope>NUCLEOTIDE SEQUENCE</scope>
</reference>
<accession>A0A921S5E2</accession>
<feature type="compositionally biased region" description="Polar residues" evidence="1">
    <location>
        <begin position="142"/>
        <end position="151"/>
    </location>
</feature>
<dbReference type="Proteomes" id="UP000807115">
    <property type="component" value="Chromosome 1"/>
</dbReference>
<dbReference type="PANTHER" id="PTHR34660:SF7">
    <property type="entry name" value="DNA LIGASE-LIKE PROTEIN"/>
    <property type="match status" value="1"/>
</dbReference>
<protein>
    <submittedName>
        <fullName evidence="2">Uncharacterized protein</fullName>
    </submittedName>
</protein>
<reference evidence="2" key="2">
    <citation type="submission" date="2020-10" db="EMBL/GenBank/DDBJ databases">
        <authorList>
            <person name="Cooper E.A."/>
            <person name="Brenton Z.W."/>
            <person name="Flinn B.S."/>
            <person name="Jenkins J."/>
            <person name="Shu S."/>
            <person name="Flowers D."/>
            <person name="Luo F."/>
            <person name="Wang Y."/>
            <person name="Xia P."/>
            <person name="Barry K."/>
            <person name="Daum C."/>
            <person name="Lipzen A."/>
            <person name="Yoshinaga Y."/>
            <person name="Schmutz J."/>
            <person name="Saski C."/>
            <person name="Vermerris W."/>
            <person name="Kresovich S."/>
        </authorList>
    </citation>
    <scope>NUCLEOTIDE SEQUENCE</scope>
</reference>
<dbReference type="KEGG" id="sbi:8056821"/>
<evidence type="ECO:0000313" key="3">
    <source>
        <dbReference type="Proteomes" id="UP000807115"/>
    </source>
</evidence>
<sequence>MSRCFPYPPPGYVRNPVAVAVAEAESTAKLQKEREKAEKKKEKRSDKKAPQKGETSKHSKHSHKKRKLEDVIKVGQDPKRESKESVEQLEKSGLSEEHGAPCFVQTIRDSPESSQDSSKRRKVVLPSPSQAKNGNILRIKIKSNQDSQSALSEKPMVPEQPLVRQMGSGSSLLGKQNSIHHKVNVRSTSAQQRVTGDSQAVQKCIITESLAKTMQRVVPQPAAKVTHPVHPPLSVKAPVGRSDLPPKFSGSVASSPAGVMGRFDPPPVKMVSQGVQRPASMVSQKVDPQLAKVLQKETRSAVCLPDAPQPPVLQKPKDLTVLKQQDLITSLPKEEPCFSGRSAETVQVQDTKLSRSDRKKIRKAEKKEKKFRDLFVTWNPISLENEGSDLGDQDWLLSSTRNSDASMAQCKSTGGVGPIHPMVQQQPSLQPRATFLPDLHMYQLPYVVPF</sequence>
<comment type="caution">
    <text evidence="2">The sequence shown here is derived from an EMBL/GenBank/DDBJ whole genome shotgun (WGS) entry which is preliminary data.</text>
</comment>
<feature type="compositionally biased region" description="Basic and acidic residues" evidence="1">
    <location>
        <begin position="30"/>
        <end position="57"/>
    </location>
</feature>
<feature type="region of interest" description="Disordered" evidence="1">
    <location>
        <begin position="23"/>
        <end position="161"/>
    </location>
</feature>
<proteinExistence type="predicted"/>
<dbReference type="PANTHER" id="PTHR34660">
    <property type="entry name" value="MYB-LIKE PROTEIN X"/>
    <property type="match status" value="1"/>
</dbReference>
<organism evidence="2 3">
    <name type="scientific">Sorghum bicolor</name>
    <name type="common">Sorghum</name>
    <name type="synonym">Sorghum vulgare</name>
    <dbReference type="NCBI Taxonomy" id="4558"/>
    <lineage>
        <taxon>Eukaryota</taxon>
        <taxon>Viridiplantae</taxon>
        <taxon>Streptophyta</taxon>
        <taxon>Embryophyta</taxon>
        <taxon>Tracheophyta</taxon>
        <taxon>Spermatophyta</taxon>
        <taxon>Magnoliopsida</taxon>
        <taxon>Liliopsida</taxon>
        <taxon>Poales</taxon>
        <taxon>Poaceae</taxon>
        <taxon>PACMAD clade</taxon>
        <taxon>Panicoideae</taxon>
        <taxon>Andropogonodae</taxon>
        <taxon>Andropogoneae</taxon>
        <taxon>Sorghinae</taxon>
        <taxon>Sorghum</taxon>
    </lineage>
</organism>
<dbReference type="Gramene" id="EER95189">
    <property type="protein sequence ID" value="EER95189"/>
    <property type="gene ID" value="SORBI_3001G440600"/>
</dbReference>
<dbReference type="OMA" id="PDLHVYQ"/>
<evidence type="ECO:0000256" key="1">
    <source>
        <dbReference type="SAM" id="MobiDB-lite"/>
    </source>
</evidence>